<feature type="compositionally biased region" description="Acidic residues" evidence="1">
    <location>
        <begin position="273"/>
        <end position="282"/>
    </location>
</feature>
<feature type="region of interest" description="Disordered" evidence="1">
    <location>
        <begin position="1073"/>
        <end position="1126"/>
    </location>
</feature>
<feature type="compositionally biased region" description="Basic and acidic residues" evidence="1">
    <location>
        <begin position="933"/>
        <end position="942"/>
    </location>
</feature>
<feature type="compositionally biased region" description="Low complexity" evidence="1">
    <location>
        <begin position="42"/>
        <end position="54"/>
    </location>
</feature>
<feature type="region of interest" description="Disordered" evidence="1">
    <location>
        <begin position="406"/>
        <end position="494"/>
    </location>
</feature>
<dbReference type="GO" id="GO:0006397">
    <property type="term" value="P:mRNA processing"/>
    <property type="evidence" value="ECO:0007669"/>
    <property type="project" value="InterPro"/>
</dbReference>
<feature type="domain" description="G patch" evidence="2">
    <location>
        <begin position="193"/>
        <end position="236"/>
    </location>
</feature>
<feature type="compositionally biased region" description="Basic and acidic residues" evidence="1">
    <location>
        <begin position="120"/>
        <end position="130"/>
    </location>
</feature>
<dbReference type="OrthoDB" id="333295at2759"/>
<feature type="compositionally biased region" description="Basic and acidic residues" evidence="1">
    <location>
        <begin position="79"/>
        <end position="101"/>
    </location>
</feature>
<feature type="compositionally biased region" description="Gly residues" evidence="1">
    <location>
        <begin position="631"/>
        <end position="645"/>
    </location>
</feature>
<proteinExistence type="predicted"/>
<evidence type="ECO:0000313" key="3">
    <source>
        <dbReference type="EMBL" id="KFH01923.1"/>
    </source>
</evidence>
<dbReference type="Pfam" id="PF07713">
    <property type="entry name" value="DUF1604"/>
    <property type="match status" value="1"/>
</dbReference>
<feature type="compositionally biased region" description="Basic and acidic residues" evidence="1">
    <location>
        <begin position="430"/>
        <end position="440"/>
    </location>
</feature>
<feature type="region of interest" description="Disordered" evidence="1">
    <location>
        <begin position="721"/>
        <end position="820"/>
    </location>
</feature>
<dbReference type="Proteomes" id="UP000028821">
    <property type="component" value="Unassembled WGS sequence"/>
</dbReference>
<feature type="region of interest" description="Disordered" evidence="1">
    <location>
        <begin position="188"/>
        <end position="295"/>
    </location>
</feature>
<protein>
    <recommendedName>
        <fullName evidence="2">G patch domain-containing protein</fullName>
    </recommendedName>
</protein>
<organism evidence="3 4">
    <name type="scientific">Toxoplasma gondii MAS</name>
    <dbReference type="NCBI Taxonomy" id="943118"/>
    <lineage>
        <taxon>Eukaryota</taxon>
        <taxon>Sar</taxon>
        <taxon>Alveolata</taxon>
        <taxon>Apicomplexa</taxon>
        <taxon>Conoidasida</taxon>
        <taxon>Coccidia</taxon>
        <taxon>Eucoccidiorida</taxon>
        <taxon>Eimeriorina</taxon>
        <taxon>Sarcocystidae</taxon>
        <taxon>Toxoplasma</taxon>
    </lineage>
</organism>
<dbReference type="PANTHER" id="PTHR13384:SF19">
    <property type="entry name" value="G PATCH DOMAIN-CONTAINING PROTEIN 1"/>
    <property type="match status" value="1"/>
</dbReference>
<comment type="caution">
    <text evidence="3">The sequence shown here is derived from an EMBL/GenBank/DDBJ whole genome shotgun (WGS) entry which is preliminary data.</text>
</comment>
<dbReference type="InterPro" id="IPR011666">
    <property type="entry name" value="DUF1604"/>
</dbReference>
<feature type="region of interest" description="Disordered" evidence="1">
    <location>
        <begin position="35"/>
        <end position="130"/>
    </location>
</feature>
<gene>
    <name evidence="3" type="ORF">TGMAS_308070</name>
</gene>
<feature type="region of interest" description="Disordered" evidence="1">
    <location>
        <begin position="341"/>
        <end position="393"/>
    </location>
</feature>
<evidence type="ECO:0000256" key="1">
    <source>
        <dbReference type="SAM" id="MobiDB-lite"/>
    </source>
</evidence>
<feature type="compositionally biased region" description="Basic and acidic residues" evidence="1">
    <location>
        <begin position="406"/>
        <end position="416"/>
    </location>
</feature>
<feature type="region of interest" description="Disordered" evidence="1">
    <location>
        <begin position="627"/>
        <end position="647"/>
    </location>
</feature>
<accession>A0A086PNJ1</accession>
<dbReference type="GO" id="GO:0005634">
    <property type="term" value="C:nucleus"/>
    <property type="evidence" value="ECO:0007669"/>
    <property type="project" value="TreeGrafter"/>
</dbReference>
<evidence type="ECO:0000259" key="2">
    <source>
        <dbReference type="Pfam" id="PF07713"/>
    </source>
</evidence>
<feature type="compositionally biased region" description="Basic and acidic residues" evidence="1">
    <location>
        <begin position="283"/>
        <end position="293"/>
    </location>
</feature>
<feature type="compositionally biased region" description="Low complexity" evidence="1">
    <location>
        <begin position="952"/>
        <end position="993"/>
    </location>
</feature>
<feature type="compositionally biased region" description="Basic and acidic residues" evidence="1">
    <location>
        <begin position="341"/>
        <end position="374"/>
    </location>
</feature>
<dbReference type="VEuPathDB" id="ToxoDB:TGMAS_308070"/>
<dbReference type="AlphaFoldDB" id="A0A086PNJ1"/>
<feature type="compositionally biased region" description="Basic and acidic residues" evidence="1">
    <location>
        <begin position="449"/>
        <end position="475"/>
    </location>
</feature>
<dbReference type="PANTHER" id="PTHR13384">
    <property type="entry name" value="G PATCH DOMAIN-CONTAINING PROTEIN 1"/>
    <property type="match status" value="1"/>
</dbReference>
<feature type="compositionally biased region" description="Basic and acidic residues" evidence="1">
    <location>
        <begin position="209"/>
        <end position="219"/>
    </location>
</feature>
<reference evidence="3 4" key="1">
    <citation type="submission" date="2014-04" db="EMBL/GenBank/DDBJ databases">
        <authorList>
            <person name="Sibley D."/>
            <person name="Venepally P."/>
            <person name="Karamycheva S."/>
            <person name="Hadjithomas M."/>
            <person name="Khan A."/>
            <person name="Brunk B."/>
            <person name="Roos D."/>
            <person name="Caler E."/>
            <person name="Lorenzi H."/>
        </authorList>
    </citation>
    <scope>NUCLEOTIDE SEQUENCE [LARGE SCALE GENOMIC DNA]</scope>
    <source>
        <strain evidence="3 4">MAS</strain>
    </source>
</reference>
<dbReference type="EMBL" id="AEXC02002846">
    <property type="protein sequence ID" value="KFH01923.1"/>
    <property type="molecule type" value="Genomic_DNA"/>
</dbReference>
<feature type="compositionally biased region" description="Basic and acidic residues" evidence="1">
    <location>
        <begin position="722"/>
        <end position="735"/>
    </location>
</feature>
<feature type="compositionally biased region" description="Basic and acidic residues" evidence="1">
    <location>
        <begin position="770"/>
        <end position="785"/>
    </location>
</feature>
<name>A0A086PNJ1_TOXGO</name>
<evidence type="ECO:0000313" key="4">
    <source>
        <dbReference type="Proteomes" id="UP000028821"/>
    </source>
</evidence>
<feature type="region of interest" description="Disordered" evidence="1">
    <location>
        <begin position="933"/>
        <end position="1001"/>
    </location>
</feature>
<sequence>MHAAPALSAGSAFLGTPFCPVSLEELCETVRAEKNLKRHEQPSLPALLSAAAKASRQEASKRVASARRAKRSVSADTRQLAEDSRKSRRTEETKGARKNGDQEGQPAPKTASELSTETAADQRELQDGQRQRRWRLLQEGAVRAERLANEALVAAQGAETNAEIGAENAGFRNAGETDLRRAVKGALNRDPHAVGSAEGWTPQSFYSSRQDRRMDRKEPILQSPEDFMDEEDLQVTYSHTEGTRRRWPSSYPSTRSPEPVSRALPARHRTEEREEEREEEEREEKIEGQDSKKVRWSARSSVVFSKGRREVFDCVCKPMGWLKSRFVSQLKLLREALEREKAELAQESETRLGTRGDSESADGRGGRDGKEKEGQTAIFKRTTRPQLPQHLEELRRLQKEVECMREQRLDAGDEGRQRKKGERRGVGGTAEEREEARDGAKGQNARDAGTGRRSGDLEDGEKGERGARGEDEAKESAGAVYQGANEGTRKNRTFGGDWKEDREILEKLLRALLTEEERESERIAELHREAQDILLTAAAGKDTSDEWLNIFHAADEAPKPSDAASVNARMHSSCLSSLDGERAMHVSGGGALKNAARDVFIVEDSDDEDRLIFEVNAYRPENRFAAVAGGEPAGSGDRGQAGAGGQEALSDNSANLDIGQVFCLEEKEQTETSGWFPPPVPPAWFDGVYRPPIAPAAAGSFVQAGVARLLPRLRGDLLGAGEGRREEAGEGDSLRRQGRPGTWRETRSCGILARESSSEQAGGDEAGSDSNERSELQERESHHAEQVVPQRQHAQRPTPSAVPSFPSASTSRRLPLWQGVSEADRKKILSHLFGGEENGREQGAEARKTLFPWSREKRKLPQWTREGELYPQAAHLERHQRQQLQRRKQDELEQKWRALHAQIRGVLKEIEEAIKARPDKRIRWELFVDRREKEEAEAKPNHVETSFSTDAPPSRSLSPSSSSSSSSSLSSSPSFSSPLSPSSSSSSSSLPVSGEGGGCAADAGKELDEFLSWHRRLSQLRGQLAATRKEAAACAAEAWREGTFEVRLSEASPQGAPGSHAGVGEAEDLCRRSAETTTGEQGNGCRSGHRSAAEQGEGETKVKGRAPRVAPRGKKAEPEEEEQTLSLESMLPLLSSRRTAANWAPNPTLCRRLGIPNPWARMPFFDDRKPTSLPTCHENLVFCETEKDAANSVSRSAAEDDKCEREAGKVQDAVGSALQPLSMSVEAELTTVKTPAVASGCPRTNLFMAVFNEDPSDSSEEDEA</sequence>
<dbReference type="GO" id="GO:0003723">
    <property type="term" value="F:RNA binding"/>
    <property type="evidence" value="ECO:0007669"/>
    <property type="project" value="TreeGrafter"/>
</dbReference>